<accession>A0A068RIP4</accession>
<dbReference type="VEuPathDB" id="FungiDB:LCOR_00625.1"/>
<evidence type="ECO:0000313" key="1">
    <source>
        <dbReference type="EMBL" id="CDH48856.1"/>
    </source>
</evidence>
<organism evidence="1 2">
    <name type="scientific">Lichtheimia corymbifera JMRC:FSU:9682</name>
    <dbReference type="NCBI Taxonomy" id="1263082"/>
    <lineage>
        <taxon>Eukaryota</taxon>
        <taxon>Fungi</taxon>
        <taxon>Fungi incertae sedis</taxon>
        <taxon>Mucoromycota</taxon>
        <taxon>Mucoromycotina</taxon>
        <taxon>Mucoromycetes</taxon>
        <taxon>Mucorales</taxon>
        <taxon>Lichtheimiaceae</taxon>
        <taxon>Lichtheimia</taxon>
    </lineage>
</organism>
<name>A0A068RIP4_9FUNG</name>
<dbReference type="Proteomes" id="UP000027586">
    <property type="component" value="Unassembled WGS sequence"/>
</dbReference>
<sequence>MIGSFIHVTNKHSERFFIAAQLIIRQRALVRYSLQLYRNAQLGGMRQLFRLFESYRIATMINHTSCFEYFYHRVLDYIRQDRHMVSSVNLATIFDLLKQSIRRYSSLDVLEKASS</sequence>
<reference evidence="1" key="1">
    <citation type="submission" date="2013-08" db="EMBL/GenBank/DDBJ databases">
        <title>Gene expansion shapes genome architecture in the human pathogen Lichtheimia corymbifera: an evolutionary genomics analysis in the ancient terrestrial Mucorales (Mucoromycotina).</title>
        <authorList>
            <person name="Schwartze V.U."/>
            <person name="Winter S."/>
            <person name="Shelest E."/>
            <person name="Marcet-Houben M."/>
            <person name="Horn F."/>
            <person name="Wehner S."/>
            <person name="Hoffmann K."/>
            <person name="Riege K."/>
            <person name="Sammeth M."/>
            <person name="Nowrousian M."/>
            <person name="Valiante V."/>
            <person name="Linde J."/>
            <person name="Jacobsen I.D."/>
            <person name="Marz M."/>
            <person name="Brakhage A.A."/>
            <person name="Gabaldon T."/>
            <person name="Bocker S."/>
            <person name="Voigt K."/>
        </authorList>
    </citation>
    <scope>NUCLEOTIDE SEQUENCE [LARGE SCALE GENOMIC DNA]</scope>
    <source>
        <strain evidence="1">FSU 9682</strain>
    </source>
</reference>
<dbReference type="AlphaFoldDB" id="A0A068RIP4"/>
<protein>
    <submittedName>
        <fullName evidence="1">Uncharacterized protein</fullName>
    </submittedName>
</protein>
<keyword evidence="2" id="KW-1185">Reference proteome</keyword>
<comment type="caution">
    <text evidence="1">The sequence shown here is derived from an EMBL/GenBank/DDBJ whole genome shotgun (WGS) entry which is preliminary data.</text>
</comment>
<proteinExistence type="predicted"/>
<gene>
    <name evidence="1" type="ORF">LCOR_00625.1</name>
</gene>
<dbReference type="EMBL" id="CBTN010000002">
    <property type="protein sequence ID" value="CDH48856.1"/>
    <property type="molecule type" value="Genomic_DNA"/>
</dbReference>
<evidence type="ECO:0000313" key="2">
    <source>
        <dbReference type="Proteomes" id="UP000027586"/>
    </source>
</evidence>